<keyword evidence="4" id="KW-1185">Reference proteome</keyword>
<dbReference type="Proteomes" id="UP000530263">
    <property type="component" value="Unassembled WGS sequence"/>
</dbReference>
<comment type="caution">
    <text evidence="3">The sequence shown here is derived from an EMBL/GenBank/DDBJ whole genome shotgun (WGS) entry which is preliminary data.</text>
</comment>
<reference evidence="3 4" key="1">
    <citation type="submission" date="2019-09" db="EMBL/GenBank/DDBJ databases">
        <title>Bird 10,000 Genomes (B10K) Project - Family phase.</title>
        <authorList>
            <person name="Zhang G."/>
        </authorList>
    </citation>
    <scope>NUCLEOTIDE SEQUENCE [LARGE SCALE GENOMIC DNA]</scope>
    <source>
        <strain evidence="3">B10K-DU-021-26</strain>
        <tissue evidence="3">Mixed tissue sample</tissue>
    </source>
</reference>
<proteinExistence type="inferred from homology"/>
<feature type="non-terminal residue" evidence="3">
    <location>
        <position position="1"/>
    </location>
</feature>
<comment type="similarity">
    <text evidence="1">Belongs to the UPF0449 family.</text>
</comment>
<accession>A0A7K4SG34</accession>
<gene>
    <name evidence="3" type="ORF">COLPIC_R04047</name>
</gene>
<feature type="region of interest" description="Disordered" evidence="2">
    <location>
        <begin position="1"/>
        <end position="58"/>
    </location>
</feature>
<sequence>MSSKAKRVLPTRPDPPSAEQLLADVRDAPPGDPVFVLPAEPHRDRDPSPDPLGGQEERERLYRQSRGYAAMTQRLRAARERLRERREQLLRAGAALDRSIADMRQRAF</sequence>
<feature type="non-terminal residue" evidence="3">
    <location>
        <position position="108"/>
    </location>
</feature>
<dbReference type="AlphaFoldDB" id="A0A7K4SG34"/>
<dbReference type="EMBL" id="VYZG01005471">
    <property type="protein sequence ID" value="NWQ84450.1"/>
    <property type="molecule type" value="Genomic_DNA"/>
</dbReference>
<dbReference type="PANTHER" id="PTHR34766">
    <property type="entry name" value="UPF0449 PROTEIN C19ORF25"/>
    <property type="match status" value="1"/>
</dbReference>
<dbReference type="PANTHER" id="PTHR34766:SF1">
    <property type="entry name" value="UPF0449 PROTEIN C19ORF25"/>
    <property type="match status" value="1"/>
</dbReference>
<evidence type="ECO:0000313" key="4">
    <source>
        <dbReference type="Proteomes" id="UP000530263"/>
    </source>
</evidence>
<organism evidence="3 4">
    <name type="scientific">Columbina picui</name>
    <name type="common">Picui ground-dove</name>
    <dbReference type="NCBI Taxonomy" id="115618"/>
    <lineage>
        <taxon>Eukaryota</taxon>
        <taxon>Metazoa</taxon>
        <taxon>Chordata</taxon>
        <taxon>Craniata</taxon>
        <taxon>Vertebrata</taxon>
        <taxon>Euteleostomi</taxon>
        <taxon>Archelosauria</taxon>
        <taxon>Archosauria</taxon>
        <taxon>Dinosauria</taxon>
        <taxon>Saurischia</taxon>
        <taxon>Theropoda</taxon>
        <taxon>Coelurosauria</taxon>
        <taxon>Aves</taxon>
        <taxon>Neognathae</taxon>
        <taxon>Neoaves</taxon>
        <taxon>Columbimorphae</taxon>
        <taxon>Columbiformes</taxon>
        <taxon>Columbidae</taxon>
        <taxon>Columbina</taxon>
    </lineage>
</organism>
<dbReference type="Pfam" id="PF15136">
    <property type="entry name" value="UPF0449"/>
    <property type="match status" value="1"/>
</dbReference>
<dbReference type="OrthoDB" id="6129359at2759"/>
<dbReference type="InterPro" id="IPR028227">
    <property type="entry name" value="UPF0449"/>
</dbReference>
<name>A0A7K4SG34_COLPI</name>
<protein>
    <submittedName>
        <fullName evidence="3">CS025 protein</fullName>
    </submittedName>
</protein>
<evidence type="ECO:0000313" key="3">
    <source>
        <dbReference type="EMBL" id="NWQ84450.1"/>
    </source>
</evidence>
<evidence type="ECO:0000256" key="1">
    <source>
        <dbReference type="ARBA" id="ARBA00006137"/>
    </source>
</evidence>
<evidence type="ECO:0000256" key="2">
    <source>
        <dbReference type="SAM" id="MobiDB-lite"/>
    </source>
</evidence>